<dbReference type="InterPro" id="IPR023753">
    <property type="entry name" value="FAD/NAD-binding_dom"/>
</dbReference>
<dbReference type="GO" id="GO:0016651">
    <property type="term" value="F:oxidoreductase activity, acting on NAD(P)H"/>
    <property type="evidence" value="ECO:0007669"/>
    <property type="project" value="TreeGrafter"/>
</dbReference>
<dbReference type="SUPFAM" id="SSF55424">
    <property type="entry name" value="FAD/NAD-linked reductases, dimerisation (C-terminal) domain"/>
    <property type="match status" value="1"/>
</dbReference>
<dbReference type="PANTHER" id="PTHR43557:SF2">
    <property type="entry name" value="RIESKE DOMAIN-CONTAINING PROTEIN-RELATED"/>
    <property type="match status" value="1"/>
</dbReference>
<keyword evidence="8" id="KW-1185">Reference proteome</keyword>
<dbReference type="RefSeq" id="WP_201657828.1">
    <property type="nucleotide sequence ID" value="NZ_JAEQNC010000005.1"/>
</dbReference>
<dbReference type="EMBL" id="JAEQNC010000005">
    <property type="protein sequence ID" value="MBL0372692.1"/>
    <property type="molecule type" value="Genomic_DNA"/>
</dbReference>
<evidence type="ECO:0000259" key="5">
    <source>
        <dbReference type="Pfam" id="PF07992"/>
    </source>
</evidence>
<dbReference type="PRINTS" id="PR00411">
    <property type="entry name" value="PNDRDTASEI"/>
</dbReference>
<keyword evidence="3" id="KW-0274">FAD</keyword>
<protein>
    <submittedName>
        <fullName evidence="7">FAD-dependent oxidoreductase</fullName>
    </submittedName>
</protein>
<evidence type="ECO:0000256" key="4">
    <source>
        <dbReference type="ARBA" id="ARBA00023002"/>
    </source>
</evidence>
<name>A0A936YQ00_9HYPH</name>
<feature type="domain" description="Reductase C-terminal" evidence="6">
    <location>
        <begin position="318"/>
        <end position="402"/>
    </location>
</feature>
<evidence type="ECO:0000256" key="1">
    <source>
        <dbReference type="ARBA" id="ARBA00001974"/>
    </source>
</evidence>
<dbReference type="SUPFAM" id="SSF51905">
    <property type="entry name" value="FAD/NAD(P)-binding domain"/>
    <property type="match status" value="1"/>
</dbReference>
<comment type="cofactor">
    <cofactor evidence="1">
        <name>FAD</name>
        <dbReference type="ChEBI" id="CHEBI:57692"/>
    </cofactor>
</comment>
<feature type="domain" description="FAD/NAD(P)-binding" evidence="5">
    <location>
        <begin position="2"/>
        <end position="299"/>
    </location>
</feature>
<dbReference type="Gene3D" id="3.30.390.30">
    <property type="match status" value="1"/>
</dbReference>
<dbReference type="Pfam" id="PF14759">
    <property type="entry name" value="Reductase_C"/>
    <property type="match status" value="1"/>
</dbReference>
<gene>
    <name evidence="7" type="ORF">JJB09_11690</name>
</gene>
<evidence type="ECO:0000313" key="8">
    <source>
        <dbReference type="Proteomes" id="UP000633219"/>
    </source>
</evidence>
<evidence type="ECO:0000256" key="3">
    <source>
        <dbReference type="ARBA" id="ARBA00022827"/>
    </source>
</evidence>
<dbReference type="PANTHER" id="PTHR43557">
    <property type="entry name" value="APOPTOSIS-INDUCING FACTOR 1"/>
    <property type="match status" value="1"/>
</dbReference>
<dbReference type="Pfam" id="PF07992">
    <property type="entry name" value="Pyr_redox_2"/>
    <property type="match status" value="1"/>
</dbReference>
<evidence type="ECO:0000259" key="6">
    <source>
        <dbReference type="Pfam" id="PF14759"/>
    </source>
</evidence>
<dbReference type="InterPro" id="IPR028202">
    <property type="entry name" value="Reductase_C"/>
</dbReference>
<dbReference type="Proteomes" id="UP000633219">
    <property type="component" value="Unassembled WGS sequence"/>
</dbReference>
<sequence length="403" mass="43379">MKTLIIGGSHAALSLAADLRKLSPDAEIAVVSSDRGLPYQRPPLSKAFMSKKVTLEQILLRPDDWYETNKIGLRSGTTVKTIHRLAKTVDLSDGTVLTYDNLVLATGARPRRLPEAIGGNLENVFVMRDLEDALTLMDRMTEGARLVVIGGGYIGLEAASEAAKKGVTVTVVEAADRILKRVACTETADDVRTLHQSHGVRIFENASITRIVGENGKAIGLELSDGSFIAADFVVTGIGVFPDTALAEAAGLVVENGIVVNGRLETSDPSIYAIGDCASFPYKGTMIRLESVQNAHDMGIAAAENIMGGNVAYKPVPWFWSDQFDLKLQIAGLNIGYDHVISRPGAREGAKSHFYFRGDEFLAADCLNDGATYMICRRLLEGGKTLTRAQADDHSLSLKTLLS</sequence>
<proteinExistence type="predicted"/>
<reference evidence="7" key="1">
    <citation type="submission" date="2021-01" db="EMBL/GenBank/DDBJ databases">
        <title>Rhizobium sp. strain KVB221 16S ribosomal RNA gene Genome sequencing and assembly.</title>
        <authorList>
            <person name="Kang M."/>
        </authorList>
    </citation>
    <scope>NUCLEOTIDE SEQUENCE</scope>
    <source>
        <strain evidence="7">KVB221</strain>
    </source>
</reference>
<dbReference type="InterPro" id="IPR050446">
    <property type="entry name" value="FAD-oxidoreductase/Apoptosis"/>
</dbReference>
<dbReference type="Gene3D" id="3.50.50.60">
    <property type="entry name" value="FAD/NAD(P)-binding domain"/>
    <property type="match status" value="2"/>
</dbReference>
<dbReference type="AlphaFoldDB" id="A0A936YQ00"/>
<dbReference type="GO" id="GO:0005737">
    <property type="term" value="C:cytoplasm"/>
    <property type="evidence" value="ECO:0007669"/>
    <property type="project" value="TreeGrafter"/>
</dbReference>
<keyword evidence="2" id="KW-0285">Flavoprotein</keyword>
<dbReference type="PRINTS" id="PR00368">
    <property type="entry name" value="FADPNR"/>
</dbReference>
<comment type="caution">
    <text evidence="7">The sequence shown here is derived from an EMBL/GenBank/DDBJ whole genome shotgun (WGS) entry which is preliminary data.</text>
</comment>
<accession>A0A936YQ00</accession>
<evidence type="ECO:0000256" key="2">
    <source>
        <dbReference type="ARBA" id="ARBA00022630"/>
    </source>
</evidence>
<dbReference type="InterPro" id="IPR016156">
    <property type="entry name" value="FAD/NAD-linked_Rdtase_dimer_sf"/>
</dbReference>
<evidence type="ECO:0000313" key="7">
    <source>
        <dbReference type="EMBL" id="MBL0372692.1"/>
    </source>
</evidence>
<keyword evidence="4" id="KW-0560">Oxidoreductase</keyword>
<organism evidence="7 8">
    <name type="scientific">Rhizobium setariae</name>
    <dbReference type="NCBI Taxonomy" id="2801340"/>
    <lineage>
        <taxon>Bacteria</taxon>
        <taxon>Pseudomonadati</taxon>
        <taxon>Pseudomonadota</taxon>
        <taxon>Alphaproteobacteria</taxon>
        <taxon>Hyphomicrobiales</taxon>
        <taxon>Rhizobiaceae</taxon>
        <taxon>Rhizobium/Agrobacterium group</taxon>
        <taxon>Rhizobium</taxon>
    </lineage>
</organism>
<dbReference type="InterPro" id="IPR036188">
    <property type="entry name" value="FAD/NAD-bd_sf"/>
</dbReference>